<evidence type="ECO:0000256" key="1">
    <source>
        <dbReference type="SAM" id="MobiDB-lite"/>
    </source>
</evidence>
<organism evidence="2">
    <name type="scientific">Siphoviridae sp. ctEP635</name>
    <dbReference type="NCBI Taxonomy" id="2825396"/>
    <lineage>
        <taxon>Viruses</taxon>
        <taxon>Duplodnaviria</taxon>
        <taxon>Heunggongvirae</taxon>
        <taxon>Uroviricota</taxon>
        <taxon>Caudoviricetes</taxon>
    </lineage>
</organism>
<accession>A0A8S5UWW8</accession>
<protein>
    <submittedName>
        <fullName evidence="2">Uncharacterized protein</fullName>
    </submittedName>
</protein>
<dbReference type="EMBL" id="BK016158">
    <property type="protein sequence ID" value="DAF98973.1"/>
    <property type="molecule type" value="Genomic_DNA"/>
</dbReference>
<sequence>MEVTKMARNDHYTWTPPPHGCKARTSSPT</sequence>
<feature type="compositionally biased region" description="Basic and acidic residues" evidence="1">
    <location>
        <begin position="1"/>
        <end position="11"/>
    </location>
</feature>
<evidence type="ECO:0000313" key="2">
    <source>
        <dbReference type="EMBL" id="DAF98973.1"/>
    </source>
</evidence>
<reference evidence="2" key="1">
    <citation type="journal article" date="2021" name="Proc. Natl. Acad. Sci. U.S.A.">
        <title>A Catalog of Tens of Thousands of Viruses from Human Metagenomes Reveals Hidden Associations with Chronic Diseases.</title>
        <authorList>
            <person name="Tisza M.J."/>
            <person name="Buck C.B."/>
        </authorList>
    </citation>
    <scope>NUCLEOTIDE SEQUENCE</scope>
    <source>
        <strain evidence="2">CtEP635</strain>
    </source>
</reference>
<name>A0A8S5UWW8_9CAUD</name>
<feature type="region of interest" description="Disordered" evidence="1">
    <location>
        <begin position="1"/>
        <end position="29"/>
    </location>
</feature>
<proteinExistence type="predicted"/>